<keyword evidence="3 6" id="KW-0067">ATP-binding</keyword>
<keyword evidence="6" id="KW-0479">Metal-binding</keyword>
<dbReference type="GO" id="GO:0030272">
    <property type="term" value="F:5-formyltetrahydrofolate cyclo-ligase activity"/>
    <property type="evidence" value="ECO:0007669"/>
    <property type="project" value="UniProtKB-EC"/>
</dbReference>
<comment type="cofactor">
    <cofactor evidence="6">
        <name>Mg(2+)</name>
        <dbReference type="ChEBI" id="CHEBI:18420"/>
    </cofactor>
</comment>
<evidence type="ECO:0000313" key="8">
    <source>
        <dbReference type="Proteomes" id="UP000069272"/>
    </source>
</evidence>
<dbReference type="GO" id="GO:0005739">
    <property type="term" value="C:mitochondrion"/>
    <property type="evidence" value="ECO:0007669"/>
    <property type="project" value="TreeGrafter"/>
</dbReference>
<evidence type="ECO:0000256" key="1">
    <source>
        <dbReference type="ARBA" id="ARBA00010638"/>
    </source>
</evidence>
<reference evidence="7 8" key="1">
    <citation type="journal article" date="2017" name="G3 (Bethesda)">
        <title>The Physical Genome Mapping of Anopheles albimanus Corrected Scaffold Misassemblies and Identified Interarm Rearrangements in Genus Anopheles.</title>
        <authorList>
            <person name="Artemov G.N."/>
            <person name="Peery A.N."/>
            <person name="Jiang X."/>
            <person name="Tu Z."/>
            <person name="Stegniy V.N."/>
            <person name="Sharakhova M.V."/>
            <person name="Sharakhov I.V."/>
        </authorList>
    </citation>
    <scope>NUCLEOTIDE SEQUENCE [LARGE SCALE GENOMIC DNA]</scope>
    <source>
        <strain evidence="7 8">ALBI9_A</strain>
    </source>
</reference>
<dbReference type="NCBIfam" id="TIGR02727">
    <property type="entry name" value="MTHFS_bact"/>
    <property type="match status" value="1"/>
</dbReference>
<keyword evidence="8" id="KW-1185">Reference proteome</keyword>
<dbReference type="GeneID" id="118466475"/>
<dbReference type="InterPro" id="IPR037171">
    <property type="entry name" value="NagB/RpiA_transferase-like"/>
</dbReference>
<dbReference type="GO" id="GO:0046872">
    <property type="term" value="F:metal ion binding"/>
    <property type="evidence" value="ECO:0007669"/>
    <property type="project" value="UniProtKB-KW"/>
</dbReference>
<dbReference type="InterPro" id="IPR002698">
    <property type="entry name" value="FTHF_cligase"/>
</dbReference>
<dbReference type="EnsemblMetazoa" id="AALB005309-RA">
    <property type="protein sequence ID" value="AALB005309-PA"/>
    <property type="gene ID" value="AALB005309"/>
</dbReference>
<sequence>MQRIQNPAKVALRQRIKQRLQTLSAEDRRQQSNSITEKILALPFYARCQRISVYLSTDTEVDTQPLLERMFQQQKQVYVPTYNKSAMRMVRINDMEDYERLPRTAWNIKQPAYGDPDREDALATGLDLMIVPGVAFTTAGGRLGHGGGYYDRYLTDYFAKFPNTTERTTQLVGVAFREQLVPATELPVDQHDVALNFVVSGDD</sequence>
<dbReference type="GO" id="GO:0009396">
    <property type="term" value="P:folic acid-containing compound biosynthetic process"/>
    <property type="evidence" value="ECO:0007669"/>
    <property type="project" value="TreeGrafter"/>
</dbReference>
<dbReference type="STRING" id="7167.A0A182FFL7"/>
<accession>A0A182FFL7</accession>
<comment type="catalytic activity">
    <reaction evidence="4 6">
        <text>(6S)-5-formyl-5,6,7,8-tetrahydrofolate + ATP = (6R)-5,10-methenyltetrahydrofolate + ADP + phosphate</text>
        <dbReference type="Rhea" id="RHEA:10488"/>
        <dbReference type="ChEBI" id="CHEBI:30616"/>
        <dbReference type="ChEBI" id="CHEBI:43474"/>
        <dbReference type="ChEBI" id="CHEBI:57455"/>
        <dbReference type="ChEBI" id="CHEBI:57457"/>
        <dbReference type="ChEBI" id="CHEBI:456216"/>
        <dbReference type="EC" id="6.3.3.2"/>
    </reaction>
</comment>
<dbReference type="OrthoDB" id="2015992at2759"/>
<dbReference type="RefSeq" id="XP_035791751.1">
    <property type="nucleotide sequence ID" value="XM_035935858.1"/>
</dbReference>
<dbReference type="AlphaFoldDB" id="A0A182FFL7"/>
<protein>
    <recommendedName>
        <fullName evidence="5 6">5-formyltetrahydrofolate cyclo-ligase</fullName>
        <ecNumber evidence="5 6">6.3.3.2</ecNumber>
    </recommendedName>
</protein>
<proteinExistence type="inferred from homology"/>
<dbReference type="Proteomes" id="UP000069272">
    <property type="component" value="Chromosome 3L"/>
</dbReference>
<organism evidence="7 8">
    <name type="scientific">Anopheles albimanus</name>
    <name type="common">New world malaria mosquito</name>
    <dbReference type="NCBI Taxonomy" id="7167"/>
    <lineage>
        <taxon>Eukaryota</taxon>
        <taxon>Metazoa</taxon>
        <taxon>Ecdysozoa</taxon>
        <taxon>Arthropoda</taxon>
        <taxon>Hexapoda</taxon>
        <taxon>Insecta</taxon>
        <taxon>Pterygota</taxon>
        <taxon>Neoptera</taxon>
        <taxon>Endopterygota</taxon>
        <taxon>Diptera</taxon>
        <taxon>Nematocera</taxon>
        <taxon>Culicoidea</taxon>
        <taxon>Culicidae</taxon>
        <taxon>Anophelinae</taxon>
        <taxon>Anopheles</taxon>
    </lineage>
</organism>
<evidence type="ECO:0000256" key="3">
    <source>
        <dbReference type="ARBA" id="ARBA00022840"/>
    </source>
</evidence>
<reference evidence="7" key="2">
    <citation type="submission" date="2022-08" db="UniProtKB">
        <authorList>
            <consortium name="EnsemblMetazoa"/>
        </authorList>
    </citation>
    <scope>IDENTIFICATION</scope>
    <source>
        <strain evidence="7">STECLA/ALBI9_A</strain>
    </source>
</reference>
<dbReference type="GO" id="GO:0035999">
    <property type="term" value="P:tetrahydrofolate interconversion"/>
    <property type="evidence" value="ECO:0007669"/>
    <property type="project" value="TreeGrafter"/>
</dbReference>
<dbReference type="VEuPathDB" id="VectorBase:AALB20_037860"/>
<dbReference type="SUPFAM" id="SSF100950">
    <property type="entry name" value="NagB/RpiA/CoA transferase-like"/>
    <property type="match status" value="1"/>
</dbReference>
<dbReference type="PANTHER" id="PTHR23407">
    <property type="entry name" value="ATPASE INHIBITOR/5-FORMYLTETRAHYDROFOLATE CYCLO-LIGASE"/>
    <property type="match status" value="1"/>
</dbReference>
<evidence type="ECO:0000313" key="7">
    <source>
        <dbReference type="EnsemblMetazoa" id="AALB005309-PA"/>
    </source>
</evidence>
<keyword evidence="2 6" id="KW-0547">Nucleotide-binding</keyword>
<dbReference type="EC" id="6.3.3.2" evidence="5 6"/>
<dbReference type="Gene3D" id="3.40.50.10420">
    <property type="entry name" value="NagB/RpiA/CoA transferase-like"/>
    <property type="match status" value="1"/>
</dbReference>
<dbReference type="PIRSF" id="PIRSF006806">
    <property type="entry name" value="FTHF_cligase"/>
    <property type="match status" value="1"/>
</dbReference>
<dbReference type="InterPro" id="IPR024185">
    <property type="entry name" value="FTHF_cligase-like_sf"/>
</dbReference>
<dbReference type="GO" id="GO:0005524">
    <property type="term" value="F:ATP binding"/>
    <property type="evidence" value="ECO:0007669"/>
    <property type="project" value="UniProtKB-KW"/>
</dbReference>
<evidence type="ECO:0000256" key="6">
    <source>
        <dbReference type="RuleBase" id="RU361279"/>
    </source>
</evidence>
<dbReference type="KEGG" id="aali:118466475"/>
<dbReference type="CTD" id="10588"/>
<keyword evidence="6" id="KW-0460">Magnesium</keyword>
<evidence type="ECO:0000256" key="5">
    <source>
        <dbReference type="ARBA" id="ARBA00038966"/>
    </source>
</evidence>
<dbReference type="Pfam" id="PF01812">
    <property type="entry name" value="5-FTHF_cyc-lig"/>
    <property type="match status" value="1"/>
</dbReference>
<evidence type="ECO:0000256" key="2">
    <source>
        <dbReference type="ARBA" id="ARBA00022741"/>
    </source>
</evidence>
<dbReference type="PANTHER" id="PTHR23407:SF1">
    <property type="entry name" value="5-FORMYLTETRAHYDROFOLATE CYCLO-LIGASE"/>
    <property type="match status" value="1"/>
</dbReference>
<dbReference type="FunFam" id="3.40.50.10420:FF:000007">
    <property type="entry name" value="5-formyltetrahydrofolate cyclo-ligase"/>
    <property type="match status" value="1"/>
</dbReference>
<evidence type="ECO:0000256" key="4">
    <source>
        <dbReference type="ARBA" id="ARBA00036539"/>
    </source>
</evidence>
<name>A0A182FFL7_ANOAL</name>
<comment type="similarity">
    <text evidence="1 6">Belongs to the 5-formyltetrahydrofolate cyclo-ligase family.</text>
</comment>
<dbReference type="VEuPathDB" id="VectorBase:AALB005309"/>